<dbReference type="PANTHER" id="PTHR35894:SF1">
    <property type="entry name" value="PHOSPHORIBULOKINASE _ URIDINE KINASE FAMILY"/>
    <property type="match status" value="1"/>
</dbReference>
<comment type="caution">
    <text evidence="2">The sequence shown here is derived from an EMBL/GenBank/DDBJ whole genome shotgun (WGS) entry which is preliminary data.</text>
</comment>
<evidence type="ECO:0000259" key="1">
    <source>
        <dbReference type="SMART" id="SM00382"/>
    </source>
</evidence>
<dbReference type="InterPro" id="IPR027417">
    <property type="entry name" value="P-loop_NTPase"/>
</dbReference>
<feature type="domain" description="AAA+ ATPase" evidence="1">
    <location>
        <begin position="41"/>
        <end position="180"/>
    </location>
</feature>
<dbReference type="Pfam" id="PF13401">
    <property type="entry name" value="AAA_22"/>
    <property type="match status" value="1"/>
</dbReference>
<dbReference type="Gene3D" id="3.40.50.300">
    <property type="entry name" value="P-loop containing nucleotide triphosphate hydrolases"/>
    <property type="match status" value="1"/>
</dbReference>
<dbReference type="EMBL" id="CAJHOF010000001">
    <property type="protein sequence ID" value="CAD7286736.1"/>
    <property type="molecule type" value="Genomic_DNA"/>
</dbReference>
<dbReference type="Proteomes" id="UP000789803">
    <property type="component" value="Unassembled WGS sequence"/>
</dbReference>
<dbReference type="InterPro" id="IPR049945">
    <property type="entry name" value="AAA_22"/>
</dbReference>
<gene>
    <name evidence="2" type="ORF">LMG7974_00058</name>
</gene>
<evidence type="ECO:0000313" key="3">
    <source>
        <dbReference type="Proteomes" id="UP000789803"/>
    </source>
</evidence>
<dbReference type="InterPro" id="IPR003593">
    <property type="entry name" value="AAA+_ATPase"/>
</dbReference>
<keyword evidence="3" id="KW-1185">Reference proteome</keyword>
<evidence type="ECO:0000313" key="2">
    <source>
        <dbReference type="EMBL" id="CAD7286736.1"/>
    </source>
</evidence>
<reference evidence="2 3" key="1">
    <citation type="submission" date="2020-11" db="EMBL/GenBank/DDBJ databases">
        <authorList>
            <person name="Peeters C."/>
        </authorList>
    </citation>
    <scope>NUCLEOTIDE SEQUENCE [LARGE SCALE GENOMIC DNA]</scope>
    <source>
        <strain evidence="2 3">LMG 7974</strain>
    </source>
</reference>
<sequence length="268" mass="31383">MNNVYTKLKNNFIEDDNLEWFINLDKSIQCYNKIVNVLQKPIKLALFYGKPGSGKTFLLNKILKDLDNENIIYFSHPFFNESDFLNEVCEKLKISISSKNFEAFLKEYDLSLKGVDEILKNQKIIILDEAQLYPPKLIEKIRLMADSRYFKVLFTVHKTSDEDVLAKDYFSTRIWESIELKSADLAEIRVYIQKKLDDKINLINFSQNDYALIHNLCKGNLRTLNKLMYKFLQICESYEAHKPSMLSTSKNNKKLIYMAAIDTELINA</sequence>
<dbReference type="SMART" id="SM00382">
    <property type="entry name" value="AAA"/>
    <property type="match status" value="1"/>
</dbReference>
<dbReference type="RefSeq" id="WP_229931885.1">
    <property type="nucleotide sequence ID" value="NZ_CAJHOF010000001.1"/>
</dbReference>
<protein>
    <recommendedName>
        <fullName evidence="1">AAA+ ATPase domain-containing protein</fullName>
    </recommendedName>
</protein>
<dbReference type="SUPFAM" id="SSF52540">
    <property type="entry name" value="P-loop containing nucleoside triphosphate hydrolases"/>
    <property type="match status" value="1"/>
</dbReference>
<dbReference type="InterPro" id="IPR052026">
    <property type="entry name" value="ExeA_AAA_ATPase_DNA-bind"/>
</dbReference>
<name>A0ABM8Q1T4_9BACT</name>
<organism evidence="2 3">
    <name type="scientific">Campylobacter majalis</name>
    <dbReference type="NCBI Taxonomy" id="2790656"/>
    <lineage>
        <taxon>Bacteria</taxon>
        <taxon>Pseudomonadati</taxon>
        <taxon>Campylobacterota</taxon>
        <taxon>Epsilonproteobacteria</taxon>
        <taxon>Campylobacterales</taxon>
        <taxon>Campylobacteraceae</taxon>
        <taxon>Campylobacter</taxon>
    </lineage>
</organism>
<dbReference type="PANTHER" id="PTHR35894">
    <property type="entry name" value="GENERAL SECRETION PATHWAY PROTEIN A-RELATED"/>
    <property type="match status" value="1"/>
</dbReference>
<proteinExistence type="predicted"/>
<accession>A0ABM8Q1T4</accession>